<gene>
    <name evidence="1" type="ORF">L2E82_29960</name>
</gene>
<reference evidence="2" key="1">
    <citation type="journal article" date="2022" name="Mol. Ecol. Resour.">
        <title>The genomes of chicory, endive, great burdock and yacon provide insights into Asteraceae palaeo-polyploidization history and plant inulin production.</title>
        <authorList>
            <person name="Fan W."/>
            <person name="Wang S."/>
            <person name="Wang H."/>
            <person name="Wang A."/>
            <person name="Jiang F."/>
            <person name="Liu H."/>
            <person name="Zhao H."/>
            <person name="Xu D."/>
            <person name="Zhang Y."/>
        </authorList>
    </citation>
    <scope>NUCLEOTIDE SEQUENCE [LARGE SCALE GENOMIC DNA]</scope>
    <source>
        <strain evidence="2">cv. Punajuju</strain>
    </source>
</reference>
<comment type="caution">
    <text evidence="1">The sequence shown here is derived from an EMBL/GenBank/DDBJ whole genome shotgun (WGS) entry which is preliminary data.</text>
</comment>
<organism evidence="1 2">
    <name type="scientific">Cichorium intybus</name>
    <name type="common">Chicory</name>
    <dbReference type="NCBI Taxonomy" id="13427"/>
    <lineage>
        <taxon>Eukaryota</taxon>
        <taxon>Viridiplantae</taxon>
        <taxon>Streptophyta</taxon>
        <taxon>Embryophyta</taxon>
        <taxon>Tracheophyta</taxon>
        <taxon>Spermatophyta</taxon>
        <taxon>Magnoliopsida</taxon>
        <taxon>eudicotyledons</taxon>
        <taxon>Gunneridae</taxon>
        <taxon>Pentapetalae</taxon>
        <taxon>asterids</taxon>
        <taxon>campanulids</taxon>
        <taxon>Asterales</taxon>
        <taxon>Asteraceae</taxon>
        <taxon>Cichorioideae</taxon>
        <taxon>Cichorieae</taxon>
        <taxon>Cichoriinae</taxon>
        <taxon>Cichorium</taxon>
    </lineage>
</organism>
<protein>
    <submittedName>
        <fullName evidence="1">Uncharacterized protein</fullName>
    </submittedName>
</protein>
<proteinExistence type="predicted"/>
<keyword evidence="2" id="KW-1185">Reference proteome</keyword>
<evidence type="ECO:0000313" key="2">
    <source>
        <dbReference type="Proteomes" id="UP001055811"/>
    </source>
</evidence>
<accession>A0ACB9CZA4</accession>
<name>A0ACB9CZA4_CICIN</name>
<reference evidence="1 2" key="2">
    <citation type="journal article" date="2022" name="Mol. Ecol. Resour.">
        <title>The genomes of chicory, endive, great burdock and yacon provide insights into Asteraceae paleo-polyploidization history and plant inulin production.</title>
        <authorList>
            <person name="Fan W."/>
            <person name="Wang S."/>
            <person name="Wang H."/>
            <person name="Wang A."/>
            <person name="Jiang F."/>
            <person name="Liu H."/>
            <person name="Zhao H."/>
            <person name="Xu D."/>
            <person name="Zhang Y."/>
        </authorList>
    </citation>
    <scope>NUCLEOTIDE SEQUENCE [LARGE SCALE GENOMIC DNA]</scope>
    <source>
        <strain evidence="2">cv. Punajuju</strain>
        <tissue evidence="1">Leaves</tissue>
    </source>
</reference>
<dbReference type="Proteomes" id="UP001055811">
    <property type="component" value="Linkage Group LG05"/>
</dbReference>
<dbReference type="EMBL" id="CM042013">
    <property type="protein sequence ID" value="KAI3739551.1"/>
    <property type="molecule type" value="Genomic_DNA"/>
</dbReference>
<evidence type="ECO:0000313" key="1">
    <source>
        <dbReference type="EMBL" id="KAI3739551.1"/>
    </source>
</evidence>
<sequence>MGSYYHSANHCNDIVLPLYYGNRSSSGLSVNLTNDDIESLMYFCEEKFESEVEGKYSAPMAWIGIYISIASLFCILAMLADLFNGFQKRKFWFPSKYFSLNAVSITVIAVAMKLPVDLNSPMPGWIDQAAKQGSLVFMCMMMANLMPSLASMDNKSLLANVIGLAILIITILVNMFIEINTGVIEREGFSLAINKYTFNEPHFMDSMKEMMITPSSSTHDIDEDLSNYVLLLEDNMEFAERTLKRISNSVNHVIQKAEKEQDKNLLKFLEKSIGFEGVEKFDIYQVQPILSIEVPNIWSLPIITLTCIAISLPNIGKEETTNLFKCVGEGLFYTHIVEECLNNARQYVSIQKAAMTLWDEVEDNYKWLESTLEKRAYEGKTSREILEWFAHKAEEIVKEVSKSTNGREPVEYLPWKLIVANSMYRIAQTIILTYQSNILSMTKERLFALLSHMIADILVACFTNIPRVITMKCHESAIEKREASVEGAAKLLGRMTEMIKRLEVNELPSIDRDKMAFIDEWRLHLQRIP</sequence>